<dbReference type="Proteomes" id="UP000007879">
    <property type="component" value="Unassembled WGS sequence"/>
</dbReference>
<evidence type="ECO:0000313" key="3">
    <source>
        <dbReference type="EnsemblMetazoa" id="Aqu2.1.32132_001"/>
    </source>
</evidence>
<dbReference type="InParanoid" id="A0A1X7UXP8"/>
<keyword evidence="2" id="KW-0812">Transmembrane</keyword>
<proteinExistence type="predicted"/>
<keyword evidence="2" id="KW-1133">Transmembrane helix</keyword>
<reference evidence="3" key="2">
    <citation type="submission" date="2017-05" db="UniProtKB">
        <authorList>
            <consortium name="EnsemblMetazoa"/>
        </authorList>
    </citation>
    <scope>IDENTIFICATION</scope>
</reference>
<name>A0A1X7UXP8_AMPQE</name>
<accession>A0A1X7UXP8</accession>
<dbReference type="EnsemblMetazoa" id="XM_019996322.1">
    <property type="protein sequence ID" value="XP_019851881.1"/>
    <property type="gene ID" value="LOC109581852"/>
</dbReference>
<protein>
    <submittedName>
        <fullName evidence="3">Uncharacterized protein</fullName>
    </submittedName>
</protein>
<evidence type="ECO:0000256" key="1">
    <source>
        <dbReference type="SAM" id="MobiDB-lite"/>
    </source>
</evidence>
<dbReference type="EnsemblMetazoa" id="Aqu2.1.32132_001">
    <property type="protein sequence ID" value="Aqu2.1.32132_001"/>
    <property type="gene ID" value="Aqu2.1.32132"/>
</dbReference>
<sequence>MECHGRCRLLALLLSLLGLFLVSLMYFFSSTPSILVTMSPPKRSQKVSVFLCLNNPTLREIEDIEKDLHEAFSDMKLDHETFIVVSETSGSSLQSDQLSSLPTPPPHHHREVLSSPTCTGALSKAHFSILLVIGANMSYYKDTVHGLIEPLINSQAELTLTYNVDESFSLIDSLLLLCIYPLTGAAYIPPSPVLAILTPTLTQGCEGVEGQEERGGSLSVELVSRCALHNWLSVSTSLSDIHGDSTGRITLSQVTSLWWSLHPFLCVFGSLILFLLIILTVYVFLKRSSSSKNIRDMKLFIT</sequence>
<evidence type="ECO:0000313" key="4">
    <source>
        <dbReference type="Proteomes" id="UP000007879"/>
    </source>
</evidence>
<gene>
    <name evidence="3" type="primary">109581852</name>
</gene>
<feature type="region of interest" description="Disordered" evidence="1">
    <location>
        <begin position="93"/>
        <end position="113"/>
    </location>
</feature>
<evidence type="ECO:0000256" key="2">
    <source>
        <dbReference type="SAM" id="Phobius"/>
    </source>
</evidence>
<dbReference type="AlphaFoldDB" id="A0A1X7UXP8"/>
<feature type="transmembrane region" description="Helical" evidence="2">
    <location>
        <begin position="257"/>
        <end position="285"/>
    </location>
</feature>
<reference evidence="4" key="1">
    <citation type="journal article" date="2010" name="Nature">
        <title>The Amphimedon queenslandica genome and the evolution of animal complexity.</title>
        <authorList>
            <person name="Srivastava M."/>
            <person name="Simakov O."/>
            <person name="Chapman J."/>
            <person name="Fahey B."/>
            <person name="Gauthier M.E."/>
            <person name="Mitros T."/>
            <person name="Richards G.S."/>
            <person name="Conaco C."/>
            <person name="Dacre M."/>
            <person name="Hellsten U."/>
            <person name="Larroux C."/>
            <person name="Putnam N.H."/>
            <person name="Stanke M."/>
            <person name="Adamska M."/>
            <person name="Darling A."/>
            <person name="Degnan S.M."/>
            <person name="Oakley T.H."/>
            <person name="Plachetzki D.C."/>
            <person name="Zhai Y."/>
            <person name="Adamski M."/>
            <person name="Calcino A."/>
            <person name="Cummins S.F."/>
            <person name="Goodstein D.M."/>
            <person name="Harris C."/>
            <person name="Jackson D.J."/>
            <person name="Leys S.P."/>
            <person name="Shu S."/>
            <person name="Woodcroft B.J."/>
            <person name="Vervoort M."/>
            <person name="Kosik K.S."/>
            <person name="Manning G."/>
            <person name="Degnan B.M."/>
            <person name="Rokhsar D.S."/>
        </authorList>
    </citation>
    <scope>NUCLEOTIDE SEQUENCE [LARGE SCALE GENOMIC DNA]</scope>
</reference>
<keyword evidence="4" id="KW-1185">Reference proteome</keyword>
<keyword evidence="2" id="KW-0472">Membrane</keyword>
<dbReference type="KEGG" id="aqu:109581852"/>
<organism evidence="3">
    <name type="scientific">Amphimedon queenslandica</name>
    <name type="common">Sponge</name>
    <dbReference type="NCBI Taxonomy" id="400682"/>
    <lineage>
        <taxon>Eukaryota</taxon>
        <taxon>Metazoa</taxon>
        <taxon>Porifera</taxon>
        <taxon>Demospongiae</taxon>
        <taxon>Heteroscleromorpha</taxon>
        <taxon>Haplosclerida</taxon>
        <taxon>Niphatidae</taxon>
        <taxon>Amphimedon</taxon>
    </lineage>
</organism>